<evidence type="ECO:0000259" key="6">
    <source>
        <dbReference type="PROSITE" id="PS50109"/>
    </source>
</evidence>
<organism evidence="8 9">
    <name type="scientific">Methylosinus trichosporium (strain ATCC 35070 / NCIMB 11131 / UNIQEM 75 / OB3b)</name>
    <dbReference type="NCBI Taxonomy" id="595536"/>
    <lineage>
        <taxon>Bacteria</taxon>
        <taxon>Pseudomonadati</taxon>
        <taxon>Pseudomonadota</taxon>
        <taxon>Alphaproteobacteria</taxon>
        <taxon>Hyphomicrobiales</taxon>
        <taxon>Methylocystaceae</taxon>
        <taxon>Methylosinus</taxon>
    </lineage>
</organism>
<reference evidence="9" key="1">
    <citation type="submission" date="2017-10" db="EMBL/GenBank/DDBJ databases">
        <title>Completed PacBio SMRT sequence of Methylosinus trichosporium OB3b reveals presence of a third large plasmid.</title>
        <authorList>
            <person name="Charles T.C."/>
            <person name="Lynch M.D.J."/>
            <person name="Heil J.R."/>
            <person name="Cheng J."/>
        </authorList>
    </citation>
    <scope>NUCLEOTIDE SEQUENCE [LARGE SCALE GENOMIC DNA]</scope>
    <source>
        <strain evidence="9">OB3b</strain>
    </source>
</reference>
<dbReference type="InterPro" id="IPR036890">
    <property type="entry name" value="HATPase_C_sf"/>
</dbReference>
<dbReference type="SMART" id="SM00387">
    <property type="entry name" value="HATPase_c"/>
    <property type="match status" value="1"/>
</dbReference>
<dbReference type="PANTHER" id="PTHR43547:SF2">
    <property type="entry name" value="HYBRID SIGNAL TRANSDUCTION HISTIDINE KINASE C"/>
    <property type="match status" value="1"/>
</dbReference>
<dbReference type="EC" id="2.7.13.3" evidence="2"/>
<dbReference type="GO" id="GO:0000155">
    <property type="term" value="F:phosphorelay sensor kinase activity"/>
    <property type="evidence" value="ECO:0007669"/>
    <property type="project" value="InterPro"/>
</dbReference>
<dbReference type="Proteomes" id="UP000230709">
    <property type="component" value="Chromosome"/>
</dbReference>
<dbReference type="InterPro" id="IPR004358">
    <property type="entry name" value="Sig_transdc_His_kin-like_C"/>
</dbReference>
<dbReference type="CDD" id="cd00075">
    <property type="entry name" value="HATPase"/>
    <property type="match status" value="1"/>
</dbReference>
<dbReference type="AlphaFoldDB" id="A0A2D2CXL5"/>
<dbReference type="SUPFAM" id="SSF52172">
    <property type="entry name" value="CheY-like"/>
    <property type="match status" value="2"/>
</dbReference>
<dbReference type="InterPro" id="IPR005467">
    <property type="entry name" value="His_kinase_dom"/>
</dbReference>
<evidence type="ECO:0000256" key="5">
    <source>
        <dbReference type="SAM" id="MobiDB-lite"/>
    </source>
</evidence>
<feature type="compositionally biased region" description="Low complexity" evidence="5">
    <location>
        <begin position="389"/>
        <end position="405"/>
    </location>
</feature>
<dbReference type="RefSeq" id="WP_003614593.1">
    <property type="nucleotide sequence ID" value="NZ_ADVE02000001.1"/>
</dbReference>
<feature type="domain" description="Response regulatory" evidence="7">
    <location>
        <begin position="33"/>
        <end position="150"/>
    </location>
</feature>
<evidence type="ECO:0000256" key="3">
    <source>
        <dbReference type="ARBA" id="ARBA00022553"/>
    </source>
</evidence>
<dbReference type="STRING" id="595536.GCA_000178815_03970"/>
<comment type="catalytic activity">
    <reaction evidence="1">
        <text>ATP + protein L-histidine = ADP + protein N-phospho-L-histidine.</text>
        <dbReference type="EC" id="2.7.13.3"/>
    </reaction>
</comment>
<evidence type="ECO:0000256" key="2">
    <source>
        <dbReference type="ARBA" id="ARBA00012438"/>
    </source>
</evidence>
<dbReference type="SUPFAM" id="SSF55874">
    <property type="entry name" value="ATPase domain of HSP90 chaperone/DNA topoisomerase II/histidine kinase"/>
    <property type="match status" value="1"/>
</dbReference>
<feature type="domain" description="Response regulatory" evidence="7">
    <location>
        <begin position="413"/>
        <end position="530"/>
    </location>
</feature>
<accession>A0A2D2CXL5</accession>
<dbReference type="Gene3D" id="3.30.565.10">
    <property type="entry name" value="Histidine kinase-like ATPase, C-terminal domain"/>
    <property type="match status" value="1"/>
</dbReference>
<dbReference type="Gene3D" id="1.10.287.130">
    <property type="match status" value="1"/>
</dbReference>
<feature type="modified residue" description="4-aspartylphosphate" evidence="4">
    <location>
        <position position="82"/>
    </location>
</feature>
<dbReference type="Pfam" id="PF02518">
    <property type="entry name" value="HATPase_c"/>
    <property type="match status" value="1"/>
</dbReference>
<dbReference type="Gene3D" id="3.40.50.2300">
    <property type="match status" value="2"/>
</dbReference>
<keyword evidence="3 4" id="KW-0597">Phosphoprotein</keyword>
<dbReference type="InterPro" id="IPR003594">
    <property type="entry name" value="HATPase_dom"/>
</dbReference>
<dbReference type="SMART" id="SM00448">
    <property type="entry name" value="REC"/>
    <property type="match status" value="2"/>
</dbReference>
<keyword evidence="9" id="KW-1185">Reference proteome</keyword>
<dbReference type="PROSITE" id="PS50110">
    <property type="entry name" value="RESPONSE_REGULATORY"/>
    <property type="match status" value="2"/>
</dbReference>
<evidence type="ECO:0000259" key="7">
    <source>
        <dbReference type="PROSITE" id="PS50110"/>
    </source>
</evidence>
<dbReference type="PANTHER" id="PTHR43547">
    <property type="entry name" value="TWO-COMPONENT HISTIDINE KINASE"/>
    <property type="match status" value="1"/>
</dbReference>
<dbReference type="InterPro" id="IPR001789">
    <property type="entry name" value="Sig_transdc_resp-reg_receiver"/>
</dbReference>
<feature type="region of interest" description="Disordered" evidence="5">
    <location>
        <begin position="377"/>
        <end position="405"/>
    </location>
</feature>
<dbReference type="CDD" id="cd00082">
    <property type="entry name" value="HisKA"/>
    <property type="match status" value="1"/>
</dbReference>
<dbReference type="SMART" id="SM00388">
    <property type="entry name" value="HisKA"/>
    <property type="match status" value="1"/>
</dbReference>
<protein>
    <recommendedName>
        <fullName evidence="2">histidine kinase</fullName>
        <ecNumber evidence="2">2.7.13.3</ecNumber>
    </recommendedName>
</protein>
<dbReference type="Pfam" id="PF00512">
    <property type="entry name" value="HisKA"/>
    <property type="match status" value="1"/>
</dbReference>
<feature type="domain" description="Histidine kinase" evidence="6">
    <location>
        <begin position="172"/>
        <end position="380"/>
    </location>
</feature>
<evidence type="ECO:0000256" key="1">
    <source>
        <dbReference type="ARBA" id="ARBA00000085"/>
    </source>
</evidence>
<gene>
    <name evidence="8" type="ORF">CQW49_05945</name>
</gene>
<evidence type="ECO:0000256" key="4">
    <source>
        <dbReference type="PROSITE-ProRule" id="PRU00169"/>
    </source>
</evidence>
<name>A0A2D2CXL5_METT3</name>
<dbReference type="PRINTS" id="PR00344">
    <property type="entry name" value="BCTRLSENSOR"/>
</dbReference>
<sequence>MMKAVENTPSDRSLRPPPLIDDADENAAGERPVVLIVDDSADNLLALEAMLRCDDFVIATALSGRAALDILLAHHVAVAIIDVQMPEMDGFELATLMRGVEKTRDVPIVFVTAGSRETSRMFKGYEVGAVDYLWKPIDEQILRSKVDVFVRLERQRQQLLQAERMREMFVAILGHDLRNPLQGIKTATERTMRLTQDEEARKTLESIRQSGDRMARMIAQILDVTQMRAGAGLTIRRAPTELSLVVEQIVDEFSAHRRLLRVEYSGDTRGVWDADRLLQLVSNLVGNAVEHGPPGGHVHVRVDGRAPAWVKFEVHNGGCGLPKQLRDVLFEPFRSGDRTRGLGLGLFICKQIVEAHGGAIDVESTDETGTAIRISLPRRHADDAPLPAPLASGRSPQASAAAGPSPITETRRVILLIDDDVGVRESLELALMLEGFTVVAAADGDGAAARIVDERVAPDLIVSDFFLRKSATGSQVVMRLRELLNRDAPAIILTGGGSLVPAHRTALANSVRLGKPVEIEQLTRTIYDLLSRATPD</sequence>
<dbReference type="KEGG" id="mtw:CQW49_05945"/>
<dbReference type="PROSITE" id="PS50109">
    <property type="entry name" value="HIS_KIN"/>
    <property type="match status" value="1"/>
</dbReference>
<keyword evidence="8" id="KW-0418">Kinase</keyword>
<dbReference type="InterPro" id="IPR011006">
    <property type="entry name" value="CheY-like_superfamily"/>
</dbReference>
<dbReference type="EMBL" id="CP023737">
    <property type="protein sequence ID" value="ATQ67487.1"/>
    <property type="molecule type" value="Genomic_DNA"/>
</dbReference>
<feature type="modified residue" description="4-aspartylphosphate" evidence="4">
    <location>
        <position position="464"/>
    </location>
</feature>
<dbReference type="Pfam" id="PF00072">
    <property type="entry name" value="Response_reg"/>
    <property type="match status" value="2"/>
</dbReference>
<evidence type="ECO:0000313" key="8">
    <source>
        <dbReference type="EMBL" id="ATQ67487.1"/>
    </source>
</evidence>
<evidence type="ECO:0000313" key="9">
    <source>
        <dbReference type="Proteomes" id="UP000230709"/>
    </source>
</evidence>
<dbReference type="InterPro" id="IPR003661">
    <property type="entry name" value="HisK_dim/P_dom"/>
</dbReference>
<feature type="region of interest" description="Disordered" evidence="5">
    <location>
        <begin position="1"/>
        <end position="23"/>
    </location>
</feature>
<keyword evidence="8" id="KW-0808">Transferase</keyword>
<proteinExistence type="predicted"/>